<dbReference type="EMBL" id="CP002355">
    <property type="protein sequence ID" value="ADR33012.1"/>
    <property type="molecule type" value="Genomic_DNA"/>
</dbReference>
<name>E4TZ13_SULKY</name>
<dbReference type="eggNOG" id="COG3864">
    <property type="taxonomic scope" value="Bacteria"/>
</dbReference>
<feature type="domain" description="Putative metallopeptidase" evidence="3">
    <location>
        <begin position="8"/>
        <end position="160"/>
    </location>
</feature>
<dbReference type="InterPro" id="IPR036465">
    <property type="entry name" value="vWFA_dom_sf"/>
</dbReference>
<proteinExistence type="predicted"/>
<dbReference type="HOGENOM" id="CLU_038906_1_0_7"/>
<dbReference type="PANTHER" id="PTHR38730">
    <property type="entry name" value="SLL7028 PROTEIN"/>
    <property type="match status" value="1"/>
</dbReference>
<accession>E4TZ13</accession>
<evidence type="ECO:0000256" key="1">
    <source>
        <dbReference type="SAM" id="MobiDB-lite"/>
    </source>
</evidence>
<feature type="compositionally biased region" description="Basic and acidic residues" evidence="1">
    <location>
        <begin position="135"/>
        <end position="168"/>
    </location>
</feature>
<dbReference type="Pfam" id="PF13203">
    <property type="entry name" value="DUF2201_N"/>
    <property type="match status" value="1"/>
</dbReference>
<feature type="domain" description="VWA-like" evidence="2">
    <location>
        <begin position="232"/>
        <end position="353"/>
    </location>
</feature>
<dbReference type="PANTHER" id="PTHR38730:SF1">
    <property type="entry name" value="SLL7028 PROTEIN"/>
    <property type="match status" value="1"/>
</dbReference>
<evidence type="ECO:0008006" key="6">
    <source>
        <dbReference type="Google" id="ProtNLM"/>
    </source>
</evidence>
<dbReference type="RefSeq" id="WP_013459209.1">
    <property type="nucleotide sequence ID" value="NC_014762.1"/>
</dbReference>
<reference evidence="4 5" key="1">
    <citation type="journal article" date="2012" name="Stand. Genomic Sci.">
        <title>Complete genome sequence of the sulfur compounds oxidizing chemolithoautotroph Sulfuricurvum kujiense type strain (YK-1(T)).</title>
        <authorList>
            <person name="Han C."/>
            <person name="Kotsyurbenko O."/>
            <person name="Chertkov O."/>
            <person name="Held B."/>
            <person name="Lapidus A."/>
            <person name="Nolan M."/>
            <person name="Lucas S."/>
            <person name="Hammon N."/>
            <person name="Deshpande S."/>
            <person name="Cheng J.F."/>
            <person name="Tapia R."/>
            <person name="Goodwin L.A."/>
            <person name="Pitluck S."/>
            <person name="Liolios K."/>
            <person name="Pagani I."/>
            <person name="Ivanova N."/>
            <person name="Mavromatis K."/>
            <person name="Mikhailova N."/>
            <person name="Pati A."/>
            <person name="Chen A."/>
            <person name="Palaniappan K."/>
            <person name="Land M."/>
            <person name="Hauser L."/>
            <person name="Chang Y.J."/>
            <person name="Jeffries C.D."/>
            <person name="Brambilla E.M."/>
            <person name="Rohde M."/>
            <person name="Spring S."/>
            <person name="Sikorski J."/>
            <person name="Goker M."/>
            <person name="Woyke T."/>
            <person name="Bristow J."/>
            <person name="Eisen J.A."/>
            <person name="Markowitz V."/>
            <person name="Hugenholtz P."/>
            <person name="Kyrpides N.C."/>
            <person name="Klenk H.P."/>
            <person name="Detter J.C."/>
        </authorList>
    </citation>
    <scope>NUCLEOTIDE SEQUENCE [LARGE SCALE GENOMIC DNA]</scope>
    <source>
        <strain evidence="5">ATCC BAA-921 / DSM 16994 / JCM 11577 / YK-1</strain>
    </source>
</reference>
<organism evidence="4 5">
    <name type="scientific">Sulfuricurvum kujiense (strain ATCC BAA-921 / DSM 16994 / JCM 11577 / YK-1)</name>
    <dbReference type="NCBI Taxonomy" id="709032"/>
    <lineage>
        <taxon>Bacteria</taxon>
        <taxon>Pseudomonadati</taxon>
        <taxon>Campylobacterota</taxon>
        <taxon>Epsilonproteobacteria</taxon>
        <taxon>Campylobacterales</taxon>
        <taxon>Sulfurimonadaceae</taxon>
        <taxon>Sulfuricurvum</taxon>
    </lineage>
</organism>
<evidence type="ECO:0000313" key="4">
    <source>
        <dbReference type="EMBL" id="ADR33012.1"/>
    </source>
</evidence>
<sequence length="358" mass="40936">MIDFSPLKAKLLLEYPFFGTIASGMEMVLNDNIESFAVRDNTIEYREGYIEPLSSNERLFILCNGALHEALSHTLRRGNRSPWLWSMACDYAINALLIDNGFTPPAKITYDKRFGNLSAEEIYAELAMEFLDQEQNDRDSDDRRDGESADEKLSRAQRERRTREAMEKDDPLCEAFTRQFGIHSKSRIDWRSELRDCIGGHYISDYTLVPPSKKLLYEGIYLPGSSSRHLELAIAIDSSGSVDEVLLSCFIAEVESIMETFGSYTIDLLVCDDRIRSHTRFENGEHIEYVLNGGGGTDFRAVFELIESWMQRPKVLLYFTDLDGKFPLYEPPYEVLWIAPQLADVPFGRVVVLKDENG</sequence>
<dbReference type="AlphaFoldDB" id="E4TZ13"/>
<evidence type="ECO:0000259" key="3">
    <source>
        <dbReference type="Pfam" id="PF13203"/>
    </source>
</evidence>
<protein>
    <recommendedName>
        <fullName evidence="6">VWA-like domain-containing protein</fullName>
    </recommendedName>
</protein>
<dbReference type="InterPro" id="IPR018698">
    <property type="entry name" value="VWA-like_dom"/>
</dbReference>
<dbReference type="Proteomes" id="UP000008721">
    <property type="component" value="Chromosome"/>
</dbReference>
<dbReference type="OrthoDB" id="9761650at2"/>
<keyword evidence="5" id="KW-1185">Reference proteome</keyword>
<dbReference type="KEGG" id="sku:Sulku_0345"/>
<evidence type="ECO:0000313" key="5">
    <source>
        <dbReference type="Proteomes" id="UP000008721"/>
    </source>
</evidence>
<gene>
    <name evidence="4" type="ordered locus">Sulku_0345</name>
</gene>
<dbReference type="InterPro" id="IPR025154">
    <property type="entry name" value="Put_metallopeptidase_dom"/>
</dbReference>
<feature type="region of interest" description="Disordered" evidence="1">
    <location>
        <begin position="134"/>
        <end position="168"/>
    </location>
</feature>
<dbReference type="SUPFAM" id="SSF53300">
    <property type="entry name" value="vWA-like"/>
    <property type="match status" value="1"/>
</dbReference>
<dbReference type="STRING" id="709032.Sulku_0345"/>
<evidence type="ECO:0000259" key="2">
    <source>
        <dbReference type="Pfam" id="PF09967"/>
    </source>
</evidence>
<dbReference type="Pfam" id="PF09967">
    <property type="entry name" value="DUF2201"/>
    <property type="match status" value="1"/>
</dbReference>